<accession>A0ABQ2FB66</accession>
<evidence type="ECO:0000313" key="6">
    <source>
        <dbReference type="Proteomes" id="UP000662111"/>
    </source>
</evidence>
<comment type="caution">
    <text evidence="5">The sequence shown here is derived from an EMBL/GenBank/DDBJ whole genome shotgun (WGS) entry which is preliminary data.</text>
</comment>
<dbReference type="PROSITE" id="PS00211">
    <property type="entry name" value="ABC_TRANSPORTER_1"/>
    <property type="match status" value="1"/>
</dbReference>
<dbReference type="Pfam" id="PF00005">
    <property type="entry name" value="ABC_tran"/>
    <property type="match status" value="2"/>
</dbReference>
<dbReference type="SUPFAM" id="SSF52540">
    <property type="entry name" value="P-loop containing nucleoside triphosphate hydrolases"/>
    <property type="match status" value="2"/>
</dbReference>
<dbReference type="InterPro" id="IPR027417">
    <property type="entry name" value="P-loop_NTPase"/>
</dbReference>
<dbReference type="PANTHER" id="PTHR24220">
    <property type="entry name" value="IMPORT ATP-BINDING PROTEIN"/>
    <property type="match status" value="1"/>
</dbReference>
<evidence type="ECO:0000256" key="1">
    <source>
        <dbReference type="ARBA" id="ARBA00022741"/>
    </source>
</evidence>
<dbReference type="Proteomes" id="UP000662111">
    <property type="component" value="Unassembled WGS sequence"/>
</dbReference>
<keyword evidence="2 5" id="KW-0067">ATP-binding</keyword>
<evidence type="ECO:0000256" key="3">
    <source>
        <dbReference type="SAM" id="MobiDB-lite"/>
    </source>
</evidence>
<dbReference type="PANTHER" id="PTHR24220:SF685">
    <property type="entry name" value="ABC TRANSPORTER RELATED"/>
    <property type="match status" value="1"/>
</dbReference>
<feature type="region of interest" description="Disordered" evidence="3">
    <location>
        <begin position="251"/>
        <end position="294"/>
    </location>
</feature>
<keyword evidence="1" id="KW-0547">Nucleotide-binding</keyword>
<dbReference type="PROSITE" id="PS50893">
    <property type="entry name" value="ABC_TRANSPORTER_2"/>
    <property type="match status" value="2"/>
</dbReference>
<feature type="domain" description="ABC transporter" evidence="4">
    <location>
        <begin position="20"/>
        <end position="270"/>
    </location>
</feature>
<name>A0ABQ2FB66_9MICO</name>
<dbReference type="SMART" id="SM00382">
    <property type="entry name" value="AAA"/>
    <property type="match status" value="2"/>
</dbReference>
<evidence type="ECO:0000313" key="5">
    <source>
        <dbReference type="EMBL" id="GGK79770.1"/>
    </source>
</evidence>
<dbReference type="InterPro" id="IPR003593">
    <property type="entry name" value="AAA+_ATPase"/>
</dbReference>
<organism evidence="5 6">
    <name type="scientific">Ornithinimicrobium pekingense</name>
    <dbReference type="NCBI Taxonomy" id="384677"/>
    <lineage>
        <taxon>Bacteria</taxon>
        <taxon>Bacillati</taxon>
        <taxon>Actinomycetota</taxon>
        <taxon>Actinomycetes</taxon>
        <taxon>Micrococcales</taxon>
        <taxon>Ornithinimicrobiaceae</taxon>
        <taxon>Ornithinimicrobium</taxon>
    </lineage>
</organism>
<dbReference type="InterPro" id="IPR017871">
    <property type="entry name" value="ABC_transporter-like_CS"/>
</dbReference>
<proteinExistence type="predicted"/>
<keyword evidence="6" id="KW-1185">Reference proteome</keyword>
<reference evidence="6" key="1">
    <citation type="journal article" date="2019" name="Int. J. Syst. Evol. Microbiol.">
        <title>The Global Catalogue of Microorganisms (GCM) 10K type strain sequencing project: providing services to taxonomists for standard genome sequencing and annotation.</title>
        <authorList>
            <consortium name="The Broad Institute Genomics Platform"/>
            <consortium name="The Broad Institute Genome Sequencing Center for Infectious Disease"/>
            <person name="Wu L."/>
            <person name="Ma J."/>
        </authorList>
    </citation>
    <scope>NUCLEOTIDE SEQUENCE [LARGE SCALE GENOMIC DNA]</scope>
    <source>
        <strain evidence="6">CGMCC 1.5362</strain>
    </source>
</reference>
<sequence length="502" mass="52671">MSAPGAGGAPERVPPGDGGLRVQGLGVALPDADGSTRTVLHHVDLQVRRGEVVVLLGPSGAGKSTLVAALLGLLPVGSLVRGKAWWETGEGEVDLLDPAGADRERTRGRLAAWLPQSPLASMTPVLTVGHQLDEKARVHVAPSGVPALVAAAMGRHDVDRSWRARLPSQLSGGQAQRVSNALALLGDPALVLADEPTTGLDRARATRAGAELQALAHEEGRAVLVVTHDLTLAEQVADAVVELDSGRSGQRLAPDVVAGRARAASHRQAPHRDPSHRSRTGRPRTGRPALAGHGLTLTRGRGTVVLEGVDVRVEQDGTTGLLAPSGAGKTTLLRTLGLLHAPAQGYVELDGRRVRGTGHQVPAHVRRRIGYVPQDPRSSVDPRWTVGRIMAEPLRLGGLRGDEAAVASLLDRVGLEPTLASRRPDAVSGGQLQRVAVARALALDPDYLLLDEPTSMVDVATARTVLAAIHAHQHATGCGVLVASHDEELLRTWCDQVITWNA</sequence>
<evidence type="ECO:0000256" key="2">
    <source>
        <dbReference type="ARBA" id="ARBA00022840"/>
    </source>
</evidence>
<dbReference type="GO" id="GO:0005524">
    <property type="term" value="F:ATP binding"/>
    <property type="evidence" value="ECO:0007669"/>
    <property type="project" value="UniProtKB-KW"/>
</dbReference>
<evidence type="ECO:0000259" key="4">
    <source>
        <dbReference type="PROSITE" id="PS50893"/>
    </source>
</evidence>
<protein>
    <submittedName>
        <fullName evidence="5">ABC transporter ATP-binding protein</fullName>
    </submittedName>
</protein>
<dbReference type="RefSeq" id="WP_022922298.1">
    <property type="nucleotide sequence ID" value="NZ_BMLB01000007.1"/>
</dbReference>
<dbReference type="InterPro" id="IPR015854">
    <property type="entry name" value="ABC_transpr_LolD-like"/>
</dbReference>
<feature type="domain" description="ABC transporter" evidence="4">
    <location>
        <begin position="290"/>
        <end position="501"/>
    </location>
</feature>
<dbReference type="Gene3D" id="3.40.50.300">
    <property type="entry name" value="P-loop containing nucleotide triphosphate hydrolases"/>
    <property type="match status" value="2"/>
</dbReference>
<gene>
    <name evidence="5" type="ORF">GCM10011509_30390</name>
</gene>
<dbReference type="EMBL" id="BMLB01000007">
    <property type="protein sequence ID" value="GGK79770.1"/>
    <property type="molecule type" value="Genomic_DNA"/>
</dbReference>
<feature type="region of interest" description="Disordered" evidence="3">
    <location>
        <begin position="1"/>
        <end position="23"/>
    </location>
</feature>
<dbReference type="InterPro" id="IPR003439">
    <property type="entry name" value="ABC_transporter-like_ATP-bd"/>
</dbReference>